<feature type="compositionally biased region" description="Low complexity" evidence="1">
    <location>
        <begin position="357"/>
        <end position="389"/>
    </location>
</feature>
<evidence type="ECO:0000256" key="1">
    <source>
        <dbReference type="SAM" id="MobiDB-lite"/>
    </source>
</evidence>
<gene>
    <name evidence="3" type="ORF">G4H13_11890</name>
</gene>
<feature type="compositionally biased region" description="Polar residues" evidence="1">
    <location>
        <begin position="400"/>
        <end position="415"/>
    </location>
</feature>
<evidence type="ECO:0008006" key="5">
    <source>
        <dbReference type="Google" id="ProtNLM"/>
    </source>
</evidence>
<dbReference type="InterPro" id="IPR045782">
    <property type="entry name" value="TrbL_3"/>
</dbReference>
<dbReference type="Pfam" id="PF19590">
    <property type="entry name" value="TrbL_3"/>
    <property type="match status" value="1"/>
</dbReference>
<feature type="compositionally biased region" description="Low complexity" evidence="1">
    <location>
        <begin position="465"/>
        <end position="474"/>
    </location>
</feature>
<feature type="region of interest" description="Disordered" evidence="1">
    <location>
        <begin position="296"/>
        <end position="489"/>
    </location>
</feature>
<keyword evidence="2" id="KW-0472">Membrane</keyword>
<keyword evidence="2" id="KW-1133">Transmembrane helix</keyword>
<proteinExistence type="predicted"/>
<evidence type="ECO:0000256" key="2">
    <source>
        <dbReference type="SAM" id="Phobius"/>
    </source>
</evidence>
<feature type="compositionally biased region" description="Low complexity" evidence="1">
    <location>
        <begin position="331"/>
        <end position="349"/>
    </location>
</feature>
<reference evidence="3" key="1">
    <citation type="submission" date="2020-02" db="EMBL/GenBank/DDBJ databases">
        <title>A new Streptomyces sp. for controlling soil-borne diseases.</title>
        <authorList>
            <person name="Li X."/>
            <person name="Tian Y."/>
            <person name="Gao K."/>
        </authorList>
    </citation>
    <scope>NUCLEOTIDE SEQUENCE [LARGE SCALE GENOMIC DNA]</scope>
    <source>
        <strain evidence="3">0250</strain>
    </source>
</reference>
<keyword evidence="4" id="KW-1185">Reference proteome</keyword>
<organism evidence="3 4">
    <name type="scientific">Streptomyces rhizosphaericus</name>
    <dbReference type="NCBI Taxonomy" id="114699"/>
    <lineage>
        <taxon>Bacteria</taxon>
        <taxon>Bacillati</taxon>
        <taxon>Actinomycetota</taxon>
        <taxon>Actinomycetes</taxon>
        <taxon>Kitasatosporales</taxon>
        <taxon>Streptomycetaceae</taxon>
        <taxon>Streptomyces</taxon>
        <taxon>Streptomyces violaceusniger group</taxon>
    </lineage>
</organism>
<evidence type="ECO:0000313" key="3">
    <source>
        <dbReference type="EMBL" id="NEW71082.1"/>
    </source>
</evidence>
<protein>
    <recommendedName>
        <fullName evidence="5">Type IV secretion system protein</fullName>
    </recommendedName>
</protein>
<accession>A0A6G4ACT7</accession>
<name>A0A6G4ACT7_9ACTN</name>
<dbReference type="RefSeq" id="WP_164426461.1">
    <property type="nucleotide sequence ID" value="NZ_JAAIKT010000010.1"/>
</dbReference>
<comment type="caution">
    <text evidence="3">The sequence shown here is derived from an EMBL/GenBank/DDBJ whole genome shotgun (WGS) entry which is preliminary data.</text>
</comment>
<sequence length="519" mass="54104">MIVNAITSFLGMIVEQIMKPLRELLADTLLATPDVTRHADLKRLWAGSMGITAGIYVLFVTAGGITVMGYETVQTRYALKQIAPRLLIGIIASATSLTVMGKAIALGNALSHAIVGLDMADAGQGLVERALPFSLFGAPGLKIYLLIVSIVMIVLILAVLIGFVVRVAVMALLAVSGPLALACHAHPLTDPVARLWWRGLAGCLVIQVAQSMTFIVALKLFFAPGATALGIPYSDQLGTMLAGLALFWVLFKIPGWTMQVVFRATPIHNPHAPTAVRMLRTLALYRLMDRYLPGPSLLRRGRGGGGRPGGGGGRPGGGGGRPPRPGPQPGSPLGRGWLGTGSAAAASGAPGSGPGTTTGSPTPGSNPSGPVGTGAARAGAPAAGSTAARTLPRGPAGRLSTGSRVASSGTSQQKGPHTVVHPAQARRKRQLTLPVTAQRVSSRPPRPVQTWLPIRTERVPRPHTAASGSASPSSTRPPLGRPVPQMASRQMVLRIPAERVRARPVRPVQLRLPLEPPRR</sequence>
<keyword evidence="2" id="KW-0812">Transmembrane</keyword>
<dbReference type="Proteomes" id="UP000476310">
    <property type="component" value="Unassembled WGS sequence"/>
</dbReference>
<feature type="transmembrane region" description="Helical" evidence="2">
    <location>
        <begin position="82"/>
        <end position="101"/>
    </location>
</feature>
<feature type="transmembrane region" description="Helical" evidence="2">
    <location>
        <begin position="195"/>
        <end position="217"/>
    </location>
</feature>
<evidence type="ECO:0000313" key="4">
    <source>
        <dbReference type="Proteomes" id="UP000476310"/>
    </source>
</evidence>
<dbReference type="EMBL" id="JAAIKT010000010">
    <property type="protein sequence ID" value="NEW71082.1"/>
    <property type="molecule type" value="Genomic_DNA"/>
</dbReference>
<feature type="compositionally biased region" description="Gly residues" evidence="1">
    <location>
        <begin position="303"/>
        <end position="321"/>
    </location>
</feature>
<feature type="transmembrane region" description="Helical" evidence="2">
    <location>
        <begin position="44"/>
        <end position="70"/>
    </location>
</feature>
<feature type="transmembrane region" description="Helical" evidence="2">
    <location>
        <begin position="143"/>
        <end position="175"/>
    </location>
</feature>
<dbReference type="AlphaFoldDB" id="A0A6G4ACT7"/>
<feature type="transmembrane region" description="Helical" evidence="2">
    <location>
        <begin position="237"/>
        <end position="253"/>
    </location>
</feature>